<dbReference type="PANTHER" id="PTHR43592">
    <property type="entry name" value="CAAX AMINO TERMINAL PROTEASE"/>
    <property type="match status" value="1"/>
</dbReference>
<dbReference type="EC" id="3.4.-.-" evidence="4"/>
<feature type="transmembrane region" description="Helical" evidence="2">
    <location>
        <begin position="25"/>
        <end position="46"/>
    </location>
</feature>
<evidence type="ECO:0000259" key="3">
    <source>
        <dbReference type="Pfam" id="PF02517"/>
    </source>
</evidence>
<dbReference type="RefSeq" id="WP_277859479.1">
    <property type="nucleotide sequence ID" value="NZ_JARRAG010000001.1"/>
</dbReference>
<keyword evidence="4" id="KW-0482">Metalloprotease</keyword>
<evidence type="ECO:0000256" key="2">
    <source>
        <dbReference type="SAM" id="Phobius"/>
    </source>
</evidence>
<dbReference type="GO" id="GO:0008237">
    <property type="term" value="F:metallopeptidase activity"/>
    <property type="evidence" value="ECO:0007669"/>
    <property type="project" value="UniProtKB-KW"/>
</dbReference>
<feature type="domain" description="CAAX prenyl protease 2/Lysostaphin resistance protein A-like" evidence="3">
    <location>
        <begin position="270"/>
        <end position="324"/>
    </location>
</feature>
<dbReference type="Pfam" id="PF02517">
    <property type="entry name" value="Rce1-like"/>
    <property type="match status" value="2"/>
</dbReference>
<name>A0ABT6F6A0_9BACT</name>
<proteinExistence type="predicted"/>
<keyword evidence="2" id="KW-0812">Transmembrane</keyword>
<feature type="region of interest" description="Disordered" evidence="1">
    <location>
        <begin position="227"/>
        <end position="253"/>
    </location>
</feature>
<keyword evidence="4" id="KW-0645">Protease</keyword>
<dbReference type="PANTHER" id="PTHR43592:SF15">
    <property type="entry name" value="CAAX AMINO TERMINAL PROTEASE FAMILY PROTEIN"/>
    <property type="match status" value="1"/>
</dbReference>
<feature type="transmembrane region" description="Helical" evidence="2">
    <location>
        <begin position="187"/>
        <end position="204"/>
    </location>
</feature>
<dbReference type="InterPro" id="IPR003675">
    <property type="entry name" value="Rce1/LyrA-like_dom"/>
</dbReference>
<evidence type="ECO:0000313" key="5">
    <source>
        <dbReference type="Proteomes" id="UP001216907"/>
    </source>
</evidence>
<comment type="caution">
    <text evidence="4">The sequence shown here is derived from an EMBL/GenBank/DDBJ whole genome shotgun (WGS) entry which is preliminary data.</text>
</comment>
<organism evidence="4 5">
    <name type="scientific">Paludisphaera mucosa</name>
    <dbReference type="NCBI Taxonomy" id="3030827"/>
    <lineage>
        <taxon>Bacteria</taxon>
        <taxon>Pseudomonadati</taxon>
        <taxon>Planctomycetota</taxon>
        <taxon>Planctomycetia</taxon>
        <taxon>Isosphaerales</taxon>
        <taxon>Isosphaeraceae</taxon>
        <taxon>Paludisphaera</taxon>
    </lineage>
</organism>
<accession>A0ABT6F6A0</accession>
<sequence length="367" mass="39639">MVAAWIWMLVRAVRGKRLFPKEAFFRLAPATWGVGTILFVMCLYVGSSSITVDVGRALLGIKIEQLSDREDVLGLSGKDQGSPAQKAAEAETKARRIARVARDTLILNAAINLVFLALLPWTFRKVSGSTVVVLGLTTKRWTSQIGTGVVAALVATPAIYLIQFLALRVYESEPHPVQKMLTDHFDATMALFAILSTVVLAPLVEETFFRGILQGWLTAANRRAAGARPRPANLTPPPSFETTREAFPDQATESLDPSVASAETAANQVCWPAVVAASLPFAALHIQQWPTPIPLFFFSIVLGAVYQKTGSLLTAMVVHGLFNGCSTMMMIAQQLSGSLKPPGEIDALPLPEGVICGIWKLAGQFLI</sequence>
<evidence type="ECO:0000313" key="4">
    <source>
        <dbReference type="EMBL" id="MDG3003123.1"/>
    </source>
</evidence>
<dbReference type="EMBL" id="JARRAG010000001">
    <property type="protein sequence ID" value="MDG3003123.1"/>
    <property type="molecule type" value="Genomic_DNA"/>
</dbReference>
<keyword evidence="2" id="KW-1133">Transmembrane helix</keyword>
<keyword evidence="4" id="KW-0378">Hydrolase</keyword>
<protein>
    <submittedName>
        <fullName evidence="4">CPBP family intramembrane metalloprotease</fullName>
        <ecNumber evidence="4">3.4.-.-</ecNumber>
    </submittedName>
</protein>
<keyword evidence="5" id="KW-1185">Reference proteome</keyword>
<keyword evidence="2" id="KW-0472">Membrane</keyword>
<feature type="domain" description="CAAX prenyl protease 2/Lysostaphin resistance protein A-like" evidence="3">
    <location>
        <begin position="190"/>
        <end position="221"/>
    </location>
</feature>
<evidence type="ECO:0000256" key="1">
    <source>
        <dbReference type="SAM" id="MobiDB-lite"/>
    </source>
</evidence>
<dbReference type="Proteomes" id="UP001216907">
    <property type="component" value="Unassembled WGS sequence"/>
</dbReference>
<feature type="transmembrane region" description="Helical" evidence="2">
    <location>
        <begin position="143"/>
        <end position="166"/>
    </location>
</feature>
<gene>
    <name evidence="4" type="ORF">PZE19_05035</name>
</gene>
<feature type="transmembrane region" description="Helical" evidence="2">
    <location>
        <begin position="105"/>
        <end position="123"/>
    </location>
</feature>
<reference evidence="4 5" key="1">
    <citation type="submission" date="2023-03" db="EMBL/GenBank/DDBJ databases">
        <title>Paludisphaera mucosa sp. nov. a novel planctomycete from northern fen.</title>
        <authorList>
            <person name="Ivanova A."/>
        </authorList>
    </citation>
    <scope>NUCLEOTIDE SEQUENCE [LARGE SCALE GENOMIC DNA]</scope>
    <source>
        <strain evidence="4 5">Pla2</strain>
    </source>
</reference>